<sequence length="75" mass="8626">MASQTQGLEKITATRMYLQLVSVTSTKQISYIYPISTSDHSLYTRQIPRNRKFFVTLITAELTLRKNKQEAETNA</sequence>
<dbReference type="InParanoid" id="A0A059BXA1"/>
<accession>A0A059BXA1</accession>
<name>A0A059BXA1_EUCGR</name>
<gene>
    <name evidence="1" type="ORF">EUGRSUZ_F03528</name>
</gene>
<organism evidence="1">
    <name type="scientific">Eucalyptus grandis</name>
    <name type="common">Flooded gum</name>
    <dbReference type="NCBI Taxonomy" id="71139"/>
    <lineage>
        <taxon>Eukaryota</taxon>
        <taxon>Viridiplantae</taxon>
        <taxon>Streptophyta</taxon>
        <taxon>Embryophyta</taxon>
        <taxon>Tracheophyta</taxon>
        <taxon>Spermatophyta</taxon>
        <taxon>Magnoliopsida</taxon>
        <taxon>eudicotyledons</taxon>
        <taxon>Gunneridae</taxon>
        <taxon>Pentapetalae</taxon>
        <taxon>rosids</taxon>
        <taxon>malvids</taxon>
        <taxon>Myrtales</taxon>
        <taxon>Myrtaceae</taxon>
        <taxon>Myrtoideae</taxon>
        <taxon>Eucalypteae</taxon>
        <taxon>Eucalyptus</taxon>
    </lineage>
</organism>
<reference evidence="1" key="1">
    <citation type="submission" date="2013-07" db="EMBL/GenBank/DDBJ databases">
        <title>The genome of Eucalyptus grandis.</title>
        <authorList>
            <person name="Schmutz J."/>
            <person name="Hayes R."/>
            <person name="Myburg A."/>
            <person name="Tuskan G."/>
            <person name="Grattapaglia D."/>
            <person name="Rokhsar D.S."/>
        </authorList>
    </citation>
    <scope>NUCLEOTIDE SEQUENCE</scope>
    <source>
        <tissue evidence="1">Leaf extractions</tissue>
    </source>
</reference>
<dbReference type="AlphaFoldDB" id="A0A059BXA1"/>
<dbReference type="Gramene" id="KCW70280">
    <property type="protein sequence ID" value="KCW70280"/>
    <property type="gene ID" value="EUGRSUZ_F03528"/>
</dbReference>
<evidence type="ECO:0000313" key="1">
    <source>
        <dbReference type="EMBL" id="KCW70280.1"/>
    </source>
</evidence>
<protein>
    <submittedName>
        <fullName evidence="1">Uncharacterized protein</fullName>
    </submittedName>
</protein>
<dbReference type="EMBL" id="KK198758">
    <property type="protein sequence ID" value="KCW70280.1"/>
    <property type="molecule type" value="Genomic_DNA"/>
</dbReference>
<proteinExistence type="predicted"/>